<evidence type="ECO:0000259" key="2">
    <source>
        <dbReference type="Pfam" id="PF21788"/>
    </source>
</evidence>
<dbReference type="InterPro" id="IPR048367">
    <property type="entry name" value="TNP-like_RNaseH_C"/>
</dbReference>
<dbReference type="Pfam" id="PF21788">
    <property type="entry name" value="TNP-like_GBD"/>
    <property type="match status" value="1"/>
</dbReference>
<name>A0A6J1PIF3_9HYME</name>
<keyword evidence="4" id="KW-1185">Reference proteome</keyword>
<evidence type="ECO:0000313" key="6">
    <source>
        <dbReference type="RefSeq" id="XP_024875211.1"/>
    </source>
</evidence>
<dbReference type="InterPro" id="IPR048365">
    <property type="entry name" value="TNP-like_RNaseH_N"/>
</dbReference>
<evidence type="ECO:0000313" key="5">
    <source>
        <dbReference type="RefSeq" id="XP_024869161.1"/>
    </source>
</evidence>
<dbReference type="RefSeq" id="XP_024875211.1">
    <property type="nucleotide sequence ID" value="XM_025019443.1"/>
</dbReference>
<protein>
    <submittedName>
        <fullName evidence="5">Uncharacterized protein LOC112452928 isoform X1</fullName>
    </submittedName>
    <submittedName>
        <fullName evidence="6">Uncharacterized protein LOC112456716 isoform X1</fullName>
    </submittedName>
</protein>
<feature type="domain" description="Transposable element P transposase-like RNase H" evidence="1">
    <location>
        <begin position="1"/>
        <end position="125"/>
    </location>
</feature>
<dbReference type="Proteomes" id="UP000504618">
    <property type="component" value="Unplaced"/>
</dbReference>
<evidence type="ECO:0000313" key="4">
    <source>
        <dbReference type="Proteomes" id="UP000504618"/>
    </source>
</evidence>
<dbReference type="RefSeq" id="XP_024869161.1">
    <property type="nucleotide sequence ID" value="XM_025013393.1"/>
</dbReference>
<sequence>MFKYLKLVATEIDPKDLHVVLIWDEMSLQPALHYDRSKDKMVGIEDWGMRRTRKFADHAIMFYIRCLASGNHMPIGYGFCNSATRTAQLIRCIKQWLTVIIKCGFKPVATVCDQGGQNIAAINMLIKETNNLRYKQHNNPKNTFIIGNHEIVPLYDYVHLQKGVRNNLLTKDLVNNKYKKESERQFASWNDIVIAYKMDIYSFLKQRQMPKLNDRHIFPNLIPKMKVKYATQVISHTVANFINIVLTWNKGIVNTVKGEMCLPASAAITADIILFFDKLFDSFNKKENKELSCIISPVSKHISFWQNAVNRIRQMDFVENTTHKHIRHNAKCLTNWIWTIKGAQYVWNILQKCGFSSFNLRYLNQDLVENCFSQIRDHGHRNNNPTSYQFCASFKTLVTTNLTSKHSISSNCKENDEGTSLSLSKMISTAASCENDEKEEETECTDSSIPSATNCYIFVDTDKIIKNIITNKTVMQCAECVQWLKNEDILRTIEHAFQVAELKFVNFFYETEIKKKLKSILYLEVFTRISTHCSTLLDYLIEETAQEFIVQWCKFINKILNGTQQENYENNYIYNEAKRMSMRFTKKKNLKQTK</sequence>
<dbReference type="InterPro" id="IPR048366">
    <property type="entry name" value="TNP-like_GBD"/>
</dbReference>
<accession>A0A6J1PIF3</accession>
<proteinExistence type="predicted"/>
<evidence type="ECO:0000259" key="3">
    <source>
        <dbReference type="Pfam" id="PF21789"/>
    </source>
</evidence>
<reference evidence="5 6" key="1">
    <citation type="submission" date="2025-04" db="UniProtKB">
        <authorList>
            <consortium name="RefSeq"/>
        </authorList>
    </citation>
    <scope>IDENTIFICATION</scope>
    <source>
        <tissue evidence="5 6">Whole body</tissue>
    </source>
</reference>
<feature type="domain" description="Transposable element P transposase-like GTP-binding insertion" evidence="2">
    <location>
        <begin position="159"/>
        <end position="287"/>
    </location>
</feature>
<dbReference type="Pfam" id="PF21789">
    <property type="entry name" value="TNP-like_RNaseH_C"/>
    <property type="match status" value="1"/>
</dbReference>
<organism evidence="4 5">
    <name type="scientific">Temnothorax curvispinosus</name>
    <dbReference type="NCBI Taxonomy" id="300111"/>
    <lineage>
        <taxon>Eukaryota</taxon>
        <taxon>Metazoa</taxon>
        <taxon>Ecdysozoa</taxon>
        <taxon>Arthropoda</taxon>
        <taxon>Hexapoda</taxon>
        <taxon>Insecta</taxon>
        <taxon>Pterygota</taxon>
        <taxon>Neoptera</taxon>
        <taxon>Endopterygota</taxon>
        <taxon>Hymenoptera</taxon>
        <taxon>Apocrita</taxon>
        <taxon>Aculeata</taxon>
        <taxon>Formicoidea</taxon>
        <taxon>Formicidae</taxon>
        <taxon>Myrmicinae</taxon>
        <taxon>Temnothorax</taxon>
    </lineage>
</organism>
<dbReference type="GeneID" id="112452928"/>
<gene>
    <name evidence="5" type="primary">LOC112452928</name>
    <name evidence="6" type="synonym">LOC112456716</name>
</gene>
<dbReference type="OrthoDB" id="7552384at2759"/>
<dbReference type="Pfam" id="PF21787">
    <property type="entry name" value="TNP-like_RNaseH_N"/>
    <property type="match status" value="1"/>
</dbReference>
<evidence type="ECO:0000259" key="1">
    <source>
        <dbReference type="Pfam" id="PF21787"/>
    </source>
</evidence>
<feature type="domain" description="Transposable element P transposase-like RNase H C-terminal" evidence="3">
    <location>
        <begin position="363"/>
        <end position="395"/>
    </location>
</feature>
<dbReference type="AlphaFoldDB" id="A0A6J1PIF3"/>